<dbReference type="AlphaFoldDB" id="A0A158CAP9"/>
<comment type="caution">
    <text evidence="1">The sequence shown here is derived from an EMBL/GenBank/DDBJ whole genome shotgun (WGS) entry which is preliminary data.</text>
</comment>
<accession>A0A158CAP9</accession>
<dbReference type="OrthoDB" id="5296629at2"/>
<dbReference type="STRING" id="1777143.AWB82_05182"/>
<evidence type="ECO:0000313" key="2">
    <source>
        <dbReference type="Proteomes" id="UP000054596"/>
    </source>
</evidence>
<dbReference type="EMBL" id="FCOJ02000045">
    <property type="protein sequence ID" value="SAK79352.1"/>
    <property type="molecule type" value="Genomic_DNA"/>
</dbReference>
<keyword evidence="2" id="KW-1185">Reference proteome</keyword>
<sequence length="107" mass="11757">MLVTFQSKATPDVVMLRDLAGYLLGAIGKRLGERGVIVHDEMPAAIARLEATLDDDAKTAEEHGPNFHMTGADSALRTATGLRQRAVPFLDMLRQAQRQDEDILWGL</sequence>
<protein>
    <recommendedName>
        <fullName evidence="3">DUF1840 domain-containing protein</fullName>
    </recommendedName>
</protein>
<proteinExistence type="predicted"/>
<dbReference type="InterPro" id="IPR014991">
    <property type="entry name" value="DUF1840"/>
</dbReference>
<gene>
    <name evidence="1" type="ORF">AWB82_05182</name>
</gene>
<dbReference type="Proteomes" id="UP000054596">
    <property type="component" value="Unassembled WGS sequence"/>
</dbReference>
<name>A0A158CAP9_9BURK</name>
<evidence type="ECO:0000313" key="1">
    <source>
        <dbReference type="EMBL" id="SAK79352.1"/>
    </source>
</evidence>
<dbReference type="Pfam" id="PF08895">
    <property type="entry name" value="DUF1840"/>
    <property type="match status" value="1"/>
</dbReference>
<evidence type="ECO:0008006" key="3">
    <source>
        <dbReference type="Google" id="ProtNLM"/>
    </source>
</evidence>
<reference evidence="1" key="1">
    <citation type="submission" date="2016-01" db="EMBL/GenBank/DDBJ databases">
        <authorList>
            <person name="Peeters C."/>
        </authorList>
    </citation>
    <scope>NUCLEOTIDE SEQUENCE [LARGE SCALE GENOMIC DNA]</scope>
    <source>
        <strain evidence="1">LMG 29325</strain>
    </source>
</reference>
<dbReference type="RefSeq" id="WP_086972206.1">
    <property type="nucleotide sequence ID" value="NZ_FCOJ02000045.1"/>
</dbReference>
<organism evidence="1 2">
    <name type="scientific">Caballeronia glebae</name>
    <dbReference type="NCBI Taxonomy" id="1777143"/>
    <lineage>
        <taxon>Bacteria</taxon>
        <taxon>Pseudomonadati</taxon>
        <taxon>Pseudomonadota</taxon>
        <taxon>Betaproteobacteria</taxon>
        <taxon>Burkholderiales</taxon>
        <taxon>Burkholderiaceae</taxon>
        <taxon>Caballeronia</taxon>
    </lineage>
</organism>